<reference evidence="2 3" key="2">
    <citation type="submission" date="2020-03" db="EMBL/GenBank/DDBJ databases">
        <authorList>
            <person name="Ichikawa N."/>
            <person name="Kimura A."/>
            <person name="Kitahashi Y."/>
            <person name="Uohara A."/>
        </authorList>
    </citation>
    <scope>NUCLEOTIDE SEQUENCE [LARGE SCALE GENOMIC DNA]</scope>
    <source>
        <strain evidence="2 3">NBRC 107702</strain>
    </source>
</reference>
<evidence type="ECO:0000313" key="3">
    <source>
        <dbReference type="Proteomes" id="UP000502508"/>
    </source>
</evidence>
<feature type="transmembrane region" description="Helical" evidence="1">
    <location>
        <begin position="21"/>
        <end position="43"/>
    </location>
</feature>
<evidence type="ECO:0000313" key="2">
    <source>
        <dbReference type="EMBL" id="BCB74906.1"/>
    </source>
</evidence>
<dbReference type="AlphaFoldDB" id="A0A6F8XM67"/>
<sequence>MTAPAVRRLVALGRLEWRLELRAQIPAVAAVVCVMWTVAVAVVPASAAGRLGTGVLLLDTATFGGFFVPALFLGERADGALAALLVSPLRFGSTSACAWPC</sequence>
<protein>
    <submittedName>
        <fullName evidence="2">Uncharacterized protein</fullName>
    </submittedName>
</protein>
<dbReference type="KEGG" id="pfla:Pflav_013160"/>
<organism evidence="2 3">
    <name type="scientific">Phytohabitans flavus</name>
    <dbReference type="NCBI Taxonomy" id="1076124"/>
    <lineage>
        <taxon>Bacteria</taxon>
        <taxon>Bacillati</taxon>
        <taxon>Actinomycetota</taxon>
        <taxon>Actinomycetes</taxon>
        <taxon>Micromonosporales</taxon>
        <taxon>Micromonosporaceae</taxon>
    </lineage>
</organism>
<dbReference type="RefSeq" id="WP_173034443.1">
    <property type="nucleotide sequence ID" value="NZ_AP022870.1"/>
</dbReference>
<keyword evidence="1" id="KW-0472">Membrane</keyword>
<keyword evidence="3" id="KW-1185">Reference proteome</keyword>
<dbReference type="Proteomes" id="UP000502508">
    <property type="component" value="Chromosome"/>
</dbReference>
<keyword evidence="1" id="KW-1133">Transmembrane helix</keyword>
<name>A0A6F8XM67_9ACTN</name>
<dbReference type="EMBL" id="AP022870">
    <property type="protein sequence ID" value="BCB74906.1"/>
    <property type="molecule type" value="Genomic_DNA"/>
</dbReference>
<reference evidence="2 3" key="1">
    <citation type="submission" date="2020-03" db="EMBL/GenBank/DDBJ databases">
        <title>Whole genome shotgun sequence of Phytohabitans flavus NBRC 107702.</title>
        <authorList>
            <person name="Komaki H."/>
            <person name="Tamura T."/>
        </authorList>
    </citation>
    <scope>NUCLEOTIDE SEQUENCE [LARGE SCALE GENOMIC DNA]</scope>
    <source>
        <strain evidence="2 3">NBRC 107702</strain>
    </source>
</reference>
<evidence type="ECO:0000256" key="1">
    <source>
        <dbReference type="SAM" id="Phobius"/>
    </source>
</evidence>
<feature type="transmembrane region" description="Helical" evidence="1">
    <location>
        <begin position="55"/>
        <end position="74"/>
    </location>
</feature>
<keyword evidence="1" id="KW-0812">Transmembrane</keyword>
<proteinExistence type="predicted"/>
<gene>
    <name evidence="2" type="ORF">Pflav_013160</name>
</gene>
<accession>A0A6F8XM67</accession>